<dbReference type="Proteomes" id="UP000663090">
    <property type="component" value="Chromosome"/>
</dbReference>
<accession>A0ABX7ND42</accession>
<evidence type="ECO:0000313" key="3">
    <source>
        <dbReference type="Proteomes" id="UP000663090"/>
    </source>
</evidence>
<evidence type="ECO:0000313" key="2">
    <source>
        <dbReference type="EMBL" id="QSQ16727.1"/>
    </source>
</evidence>
<dbReference type="EMBL" id="CP071091">
    <property type="protein sequence ID" value="QSQ16727.1"/>
    <property type="molecule type" value="Genomic_DNA"/>
</dbReference>
<dbReference type="Gene3D" id="2.60.20.10">
    <property type="entry name" value="Crystallins"/>
    <property type="match status" value="1"/>
</dbReference>
<feature type="signal peptide" evidence="1">
    <location>
        <begin position="1"/>
        <end position="23"/>
    </location>
</feature>
<name>A0ABX7ND42_9BACT</name>
<reference evidence="2 3" key="1">
    <citation type="submission" date="2021-02" db="EMBL/GenBank/DDBJ databases">
        <title>De Novo genome assembly of isolated myxobacteria.</title>
        <authorList>
            <person name="Stevens D.C."/>
        </authorList>
    </citation>
    <scope>NUCLEOTIDE SEQUENCE [LARGE SCALE GENOMIC DNA]</scope>
    <source>
        <strain evidence="2 3">SCHIC003</strain>
    </source>
</reference>
<evidence type="ECO:0008006" key="4">
    <source>
        <dbReference type="Google" id="ProtNLM"/>
    </source>
</evidence>
<evidence type="ECO:0000256" key="1">
    <source>
        <dbReference type="SAM" id="SignalP"/>
    </source>
</evidence>
<feature type="chain" id="PRO_5045659145" description="Lipoprotein" evidence="1">
    <location>
        <begin position="24"/>
        <end position="241"/>
    </location>
</feature>
<keyword evidence="1" id="KW-0732">Signal</keyword>
<proteinExistence type="predicted"/>
<keyword evidence="3" id="KW-1185">Reference proteome</keyword>
<dbReference type="RefSeq" id="WP_206718368.1">
    <property type="nucleotide sequence ID" value="NZ_CP071091.1"/>
</dbReference>
<gene>
    <name evidence="2" type="ORF">JY572_12045</name>
</gene>
<sequence>MKLKTVIGSLTLAVMLTGGTALAQNIEPVPPHDTGDLPNKEGKLERVPLSKVLRDAPREDIENQPVEGFLPDLPILVDGVKYSAKEIQEKDIHLSHYVLDGRSAEMSVVQGFRTTEQLKEYFAATGQFPSEQPTGQQLANCNPWSVFFEHSWYGGASFSVYPGWGYPTLGWWNDRISSLWSTQCGRWTLVTEHSWYGGHVLWIGRAWAIPNMGSYGWYTGWWPFRRWHSWNDRVSSVAVYW</sequence>
<protein>
    <recommendedName>
        <fullName evidence="4">Lipoprotein</fullName>
    </recommendedName>
</protein>
<organism evidence="2 3">
    <name type="scientific">Myxococcus landrumensis</name>
    <dbReference type="NCBI Taxonomy" id="2813577"/>
    <lineage>
        <taxon>Bacteria</taxon>
        <taxon>Pseudomonadati</taxon>
        <taxon>Myxococcota</taxon>
        <taxon>Myxococcia</taxon>
        <taxon>Myxococcales</taxon>
        <taxon>Cystobacterineae</taxon>
        <taxon>Myxococcaceae</taxon>
        <taxon>Myxococcus</taxon>
    </lineage>
</organism>